<sequence>MHQNIYLRIFNSINVFVCEFDCTIVNYTYGVFRKPSMQQKRRCELCY</sequence>
<evidence type="ECO:0000313" key="2">
    <source>
        <dbReference type="EnsemblPlants" id="Ma07_p22020.1"/>
    </source>
</evidence>
<dbReference type="InParanoid" id="A0A804JYE7"/>
<name>A0A804JYE7_MUSAM</name>
<dbReference type="AlphaFoldDB" id="A0A804JYE7"/>
<protein>
    <submittedName>
        <fullName evidence="1">(wild Malaysian banana) hypothetical protein</fullName>
    </submittedName>
</protein>
<keyword evidence="3" id="KW-1185">Reference proteome</keyword>
<gene>
    <name evidence="1" type="ORF">GSMUA_32420.1</name>
</gene>
<reference evidence="1" key="1">
    <citation type="submission" date="2021-03" db="EMBL/GenBank/DDBJ databases">
        <authorList>
            <consortium name="Genoscope - CEA"/>
            <person name="William W."/>
        </authorList>
    </citation>
    <scope>NUCLEOTIDE SEQUENCE</scope>
    <source>
        <strain evidence="1">Doubled-haploid Pahang</strain>
    </source>
</reference>
<accession>A0A804JYE7</accession>
<dbReference type="EMBL" id="HG996473">
    <property type="protein sequence ID" value="CAG1857396.1"/>
    <property type="molecule type" value="Genomic_DNA"/>
</dbReference>
<evidence type="ECO:0000313" key="1">
    <source>
        <dbReference type="EMBL" id="CAG1857396.1"/>
    </source>
</evidence>
<proteinExistence type="predicted"/>
<dbReference type="EnsemblPlants" id="Ma07_t22020.1">
    <property type="protein sequence ID" value="Ma07_p22020.1"/>
    <property type="gene ID" value="Ma07_g22020"/>
</dbReference>
<dbReference type="Gramene" id="Ma07_t22020.1">
    <property type="protein sequence ID" value="Ma07_p22020.1"/>
    <property type="gene ID" value="Ma07_g22020"/>
</dbReference>
<dbReference type="Proteomes" id="UP000012960">
    <property type="component" value="Unplaced"/>
</dbReference>
<evidence type="ECO:0000313" key="3">
    <source>
        <dbReference type="Proteomes" id="UP000012960"/>
    </source>
</evidence>
<organism evidence="2 3">
    <name type="scientific">Musa acuminata subsp. malaccensis</name>
    <name type="common">Wild banana</name>
    <name type="synonym">Musa malaccensis</name>
    <dbReference type="NCBI Taxonomy" id="214687"/>
    <lineage>
        <taxon>Eukaryota</taxon>
        <taxon>Viridiplantae</taxon>
        <taxon>Streptophyta</taxon>
        <taxon>Embryophyta</taxon>
        <taxon>Tracheophyta</taxon>
        <taxon>Spermatophyta</taxon>
        <taxon>Magnoliopsida</taxon>
        <taxon>Liliopsida</taxon>
        <taxon>Zingiberales</taxon>
        <taxon>Musaceae</taxon>
        <taxon>Musa</taxon>
    </lineage>
</organism>
<reference evidence="2" key="2">
    <citation type="submission" date="2021-05" db="UniProtKB">
        <authorList>
            <consortium name="EnsemblPlants"/>
        </authorList>
    </citation>
    <scope>IDENTIFICATION</scope>
    <source>
        <strain evidence="2">subsp. malaccensis</strain>
    </source>
</reference>